<dbReference type="Gene3D" id="2.40.160.130">
    <property type="entry name" value="Capsule assembly protein Wzi"/>
    <property type="match status" value="1"/>
</dbReference>
<dbReference type="Pfam" id="PF14052">
    <property type="entry name" value="Caps_assemb_Wzi"/>
    <property type="match status" value="1"/>
</dbReference>
<proteinExistence type="predicted"/>
<sequence>MKIVRFLLLGLLSWSVATQAIAQSLGVGSTATEDYFRRAQLQSKVDTTVSFTIRPLYPSFFESQHIKSDTSLGKYNWAGVSEYTKSGRIIVAPLPITIQTRFNSHHPYGWNDGPMIPAKGFQTMLSFGAFAQLGPLTIQLKPEIVTAENTYFETFNKNQYDVLFARYYDIYNNIDLPVRFGSNSYAQAFWGQSSIRLNFKAWSFGLSTENLWWGPGIRNSLLMSNSAPGFPHLTLNTSGPLKTSIGSFEGQLIAGRLSNSNFAPLEPDHSFFGTNLYVPKPNNWRYLSGIIITWQPKWVPGLFLGYDQSAQIYGKSLSGIKSYLPIFSSVKSTTAPDNQINTQDQLSSMFARWIWLQEHAEIYFEYGHYNNFDDLYQSMLRPNNSRAYTFGLRKLLPFKNLPDQNIMLGLEVTQLGSTSATSVTQGLEWYVSRGIRQGYTNFGQMLGAGIGPGGNLQSLDISWVKGLKRLGLQIERYVHDDDFYYYAFYDSKNYSQHWVDLSFGLTGEWNYKDFIFNAKIQGIQSNDYQWAVTQNGDDITFSHQLHQFNLQLQAGFTYRF</sequence>
<comment type="caution">
    <text evidence="2">The sequence shown here is derived from an EMBL/GenBank/DDBJ whole genome shotgun (WGS) entry which is preliminary data.</text>
</comment>
<keyword evidence="1" id="KW-0732">Signal</keyword>
<feature type="chain" id="PRO_5045712442" description="Capsule assembly protein Wzi" evidence="1">
    <location>
        <begin position="23"/>
        <end position="560"/>
    </location>
</feature>
<keyword evidence="3" id="KW-1185">Reference proteome</keyword>
<name>A0ABP7WU42_9SPHI</name>
<evidence type="ECO:0000313" key="3">
    <source>
        <dbReference type="Proteomes" id="UP001500841"/>
    </source>
</evidence>
<dbReference type="InterPro" id="IPR038636">
    <property type="entry name" value="Wzi_sf"/>
</dbReference>
<feature type="signal peptide" evidence="1">
    <location>
        <begin position="1"/>
        <end position="22"/>
    </location>
</feature>
<reference evidence="3" key="1">
    <citation type="journal article" date="2019" name="Int. J. Syst. Evol. Microbiol.">
        <title>The Global Catalogue of Microorganisms (GCM) 10K type strain sequencing project: providing services to taxonomists for standard genome sequencing and annotation.</title>
        <authorList>
            <consortium name="The Broad Institute Genomics Platform"/>
            <consortium name="The Broad Institute Genome Sequencing Center for Infectious Disease"/>
            <person name="Wu L."/>
            <person name="Ma J."/>
        </authorList>
    </citation>
    <scope>NUCLEOTIDE SEQUENCE [LARGE SCALE GENOMIC DNA]</scope>
    <source>
        <strain evidence="3">JCM 17085</strain>
    </source>
</reference>
<dbReference type="InterPro" id="IPR026950">
    <property type="entry name" value="Caps_assemb_Wzi"/>
</dbReference>
<gene>
    <name evidence="2" type="ORF">GCM10022392_20370</name>
</gene>
<dbReference type="EMBL" id="BAABCV010000006">
    <property type="protein sequence ID" value="GAA4096916.1"/>
    <property type="molecule type" value="Genomic_DNA"/>
</dbReference>
<evidence type="ECO:0000313" key="2">
    <source>
        <dbReference type="EMBL" id="GAA4096916.1"/>
    </source>
</evidence>
<accession>A0ABP7WU42</accession>
<organism evidence="2 3">
    <name type="scientific">Mucilaginibacter panaciglaebae</name>
    <dbReference type="NCBI Taxonomy" id="502331"/>
    <lineage>
        <taxon>Bacteria</taxon>
        <taxon>Pseudomonadati</taxon>
        <taxon>Bacteroidota</taxon>
        <taxon>Sphingobacteriia</taxon>
        <taxon>Sphingobacteriales</taxon>
        <taxon>Sphingobacteriaceae</taxon>
        <taxon>Mucilaginibacter</taxon>
    </lineage>
</organism>
<evidence type="ECO:0000256" key="1">
    <source>
        <dbReference type="SAM" id="SignalP"/>
    </source>
</evidence>
<protein>
    <recommendedName>
        <fullName evidence="4">Capsule assembly protein Wzi</fullName>
    </recommendedName>
</protein>
<dbReference type="Proteomes" id="UP001500841">
    <property type="component" value="Unassembled WGS sequence"/>
</dbReference>
<evidence type="ECO:0008006" key="4">
    <source>
        <dbReference type="Google" id="ProtNLM"/>
    </source>
</evidence>
<dbReference type="RefSeq" id="WP_345103631.1">
    <property type="nucleotide sequence ID" value="NZ_BAABCV010000006.1"/>
</dbReference>